<evidence type="ECO:0000313" key="3">
    <source>
        <dbReference type="Proteomes" id="UP000515679"/>
    </source>
</evidence>
<dbReference type="Proteomes" id="UP000515679">
    <property type="component" value="Chromosome"/>
</dbReference>
<dbReference type="Gene3D" id="3.40.50.300">
    <property type="entry name" value="P-loop containing nucleotide triphosphate hydrolases"/>
    <property type="match status" value="1"/>
</dbReference>
<evidence type="ECO:0000256" key="1">
    <source>
        <dbReference type="SAM" id="Coils"/>
    </source>
</evidence>
<feature type="coiled-coil region" evidence="1">
    <location>
        <begin position="153"/>
        <end position="201"/>
    </location>
</feature>
<dbReference type="AlphaFoldDB" id="A0A7G5C5I9"/>
<protein>
    <submittedName>
        <fullName evidence="2">Uncharacterized protein</fullName>
    </submittedName>
</protein>
<reference evidence="2 3" key="1">
    <citation type="submission" date="2019-07" db="EMBL/GenBank/DDBJ databases">
        <authorList>
            <person name="Kim J.K."/>
            <person name="Cheong H.-M."/>
            <person name="Choi Y."/>
            <person name="Hwang K.J."/>
            <person name="Lee S."/>
            <person name="Choi C."/>
        </authorList>
    </citation>
    <scope>NUCLEOTIDE SEQUENCE [LARGE SCALE GENOMIC DNA]</scope>
    <source>
        <strain evidence="2 3">KS 22</strain>
    </source>
</reference>
<dbReference type="EMBL" id="CP041969">
    <property type="protein sequence ID" value="QMV44473.1"/>
    <property type="molecule type" value="Genomic_DNA"/>
</dbReference>
<sequence length="201" mass="22032">MRKNIKDFRKYAVGIVIGAVLMYSGQAFGETISNIGKKVTGELTVELNGNDIGTGVVISNKTYLPVRDIANAFKAGIEVKEGGVSLTTEVPTGPDISDKIASLDDQIRSVTGLRDNAIKKRDRMEAGLSEPYKPLVNAQQLLDSFTDTTVPAYQKQKEKVAELQKIVDDAKQELSDLEAKIIEYDKQITDLEAQKAQLQSK</sequence>
<dbReference type="InterPro" id="IPR027417">
    <property type="entry name" value="P-loop_NTPase"/>
</dbReference>
<proteinExistence type="predicted"/>
<dbReference type="RefSeq" id="WP_182300710.1">
    <property type="nucleotide sequence ID" value="NZ_CP041969.1"/>
</dbReference>
<dbReference type="KEGG" id="cchl:FPL14_27365"/>
<organism evidence="2 3">
    <name type="scientific">Cohnella cholangitidis</name>
    <dbReference type="NCBI Taxonomy" id="2598458"/>
    <lineage>
        <taxon>Bacteria</taxon>
        <taxon>Bacillati</taxon>
        <taxon>Bacillota</taxon>
        <taxon>Bacilli</taxon>
        <taxon>Bacillales</taxon>
        <taxon>Paenibacillaceae</taxon>
        <taxon>Cohnella</taxon>
    </lineage>
</organism>
<gene>
    <name evidence="2" type="ORF">FPL14_27365</name>
</gene>
<accession>A0A7G5C5I9</accession>
<evidence type="ECO:0000313" key="2">
    <source>
        <dbReference type="EMBL" id="QMV44473.1"/>
    </source>
</evidence>
<keyword evidence="3" id="KW-1185">Reference proteome</keyword>
<keyword evidence="1" id="KW-0175">Coiled coil</keyword>
<name>A0A7G5C5I9_9BACL</name>